<proteinExistence type="predicted"/>
<accession>A0A8J5U4N7</accession>
<organism evidence="1 2">
    <name type="scientific">Fusarium oxysporum f. sp. rapae</name>
    <dbReference type="NCBI Taxonomy" id="485398"/>
    <lineage>
        <taxon>Eukaryota</taxon>
        <taxon>Fungi</taxon>
        <taxon>Dikarya</taxon>
        <taxon>Ascomycota</taxon>
        <taxon>Pezizomycotina</taxon>
        <taxon>Sordariomycetes</taxon>
        <taxon>Hypocreomycetidae</taxon>
        <taxon>Hypocreales</taxon>
        <taxon>Nectriaceae</taxon>
        <taxon>Fusarium</taxon>
        <taxon>Fusarium oxysporum species complex</taxon>
    </lineage>
</organism>
<dbReference type="AlphaFoldDB" id="A0A8J5U4N7"/>
<evidence type="ECO:0000313" key="1">
    <source>
        <dbReference type="EMBL" id="KAG7409686.1"/>
    </source>
</evidence>
<sequence length="130" mass="14718">MMRQPETRPISHDQLVAEVKSIYAGLVMVESKCIEVDNAQSANSGCTSENWQALIALHRQLLHEHDDTFNISSVEKPQEYNLGVLLSEVSPRSRSFCPKGWVWKGIVSGRIFCKAPWGDLWTIVVDTFAW</sequence>
<protein>
    <submittedName>
        <fullName evidence="1">Uncharacterized protein</fullName>
    </submittedName>
</protein>
<name>A0A8J5U4N7_FUSOX</name>
<gene>
    <name evidence="1" type="ORF">Forpe1208_v011240</name>
</gene>
<reference evidence="1" key="1">
    <citation type="submission" date="2021-04" db="EMBL/GenBank/DDBJ databases">
        <title>First draft genome resource for Brassicaceae pathogens Fusarium oxysporum f. sp. raphani and Fusarium oxysporum f. sp. rapae.</title>
        <authorList>
            <person name="Asai S."/>
        </authorList>
    </citation>
    <scope>NUCLEOTIDE SEQUENCE</scope>
    <source>
        <strain evidence="1">Tf1208</strain>
    </source>
</reference>
<dbReference type="Proteomes" id="UP000694050">
    <property type="component" value="Unassembled WGS sequence"/>
</dbReference>
<dbReference type="EMBL" id="JAELUQ010000008">
    <property type="protein sequence ID" value="KAG7409686.1"/>
    <property type="molecule type" value="Genomic_DNA"/>
</dbReference>
<evidence type="ECO:0000313" key="2">
    <source>
        <dbReference type="Proteomes" id="UP000694050"/>
    </source>
</evidence>
<comment type="caution">
    <text evidence="1">The sequence shown here is derived from an EMBL/GenBank/DDBJ whole genome shotgun (WGS) entry which is preliminary data.</text>
</comment>